<evidence type="ECO:0000256" key="5">
    <source>
        <dbReference type="SAM" id="Phobius"/>
    </source>
</evidence>
<keyword evidence="2 5" id="KW-0812">Transmembrane</keyword>
<evidence type="ECO:0000256" key="3">
    <source>
        <dbReference type="ARBA" id="ARBA00022989"/>
    </source>
</evidence>
<dbReference type="GO" id="GO:0016020">
    <property type="term" value="C:membrane"/>
    <property type="evidence" value="ECO:0007669"/>
    <property type="project" value="UniProtKB-SubCell"/>
</dbReference>
<accession>A0A1C5K9Y3</accession>
<gene>
    <name evidence="6" type="ORF">GA0070213_1309</name>
</gene>
<keyword evidence="4 5" id="KW-0472">Membrane</keyword>
<dbReference type="Pfam" id="PF01758">
    <property type="entry name" value="SBF"/>
    <property type="match status" value="1"/>
</dbReference>
<dbReference type="PANTHER" id="PTHR10361:SF24">
    <property type="entry name" value="P3 PROTEIN"/>
    <property type="match status" value="1"/>
</dbReference>
<dbReference type="STRING" id="745366.GA0070213_1309"/>
<evidence type="ECO:0000256" key="2">
    <source>
        <dbReference type="ARBA" id="ARBA00022692"/>
    </source>
</evidence>
<dbReference type="EMBL" id="FMDM01000030">
    <property type="protein sequence ID" value="SCG79538.1"/>
    <property type="molecule type" value="Genomic_DNA"/>
</dbReference>
<sequence>MTLPPLAGLLLPLVIAVLMFGLGTTLTRGDFGAALRRPRALICGLACQLLVLPVLCLALVVALRLPPELAVGMLLLAASPGGTTASLFSHLARGDVALNITMTAVNTVLSVVTLPVVVNLALAYFLPAEAGSAGLGPAEIVRLVLVILAPVAVGMAVRARDAALARRLEPLIRALSVAFLALIAVATVLHEGAQLVAQLGRVGAAAILFCLSSLALGYAVPRLCGVEGPRAVAVGMDVGIHNSALAVTIALDPGMLGDPEIAIPAVVYAVITVPCAALAVLLLTRRRQRVPV</sequence>
<organism evidence="6 7">
    <name type="scientific">Micromonospora humi</name>
    <dbReference type="NCBI Taxonomy" id="745366"/>
    <lineage>
        <taxon>Bacteria</taxon>
        <taxon>Bacillati</taxon>
        <taxon>Actinomycetota</taxon>
        <taxon>Actinomycetes</taxon>
        <taxon>Micromonosporales</taxon>
        <taxon>Micromonosporaceae</taxon>
        <taxon>Micromonospora</taxon>
    </lineage>
</organism>
<feature type="transmembrane region" description="Helical" evidence="5">
    <location>
        <begin position="104"/>
        <end position="128"/>
    </location>
</feature>
<dbReference type="Proteomes" id="UP000199360">
    <property type="component" value="Unassembled WGS sequence"/>
</dbReference>
<dbReference type="InterPro" id="IPR038770">
    <property type="entry name" value="Na+/solute_symporter_sf"/>
</dbReference>
<dbReference type="InterPro" id="IPR002657">
    <property type="entry name" value="BilAc:Na_symport/Acr3"/>
</dbReference>
<proteinExistence type="predicted"/>
<evidence type="ECO:0000313" key="6">
    <source>
        <dbReference type="EMBL" id="SCG79538.1"/>
    </source>
</evidence>
<evidence type="ECO:0000313" key="7">
    <source>
        <dbReference type="Proteomes" id="UP000199360"/>
    </source>
</evidence>
<reference evidence="7" key="1">
    <citation type="submission" date="2016-06" db="EMBL/GenBank/DDBJ databases">
        <authorList>
            <person name="Varghese N."/>
            <person name="Submissions Spin"/>
        </authorList>
    </citation>
    <scope>NUCLEOTIDE SEQUENCE [LARGE SCALE GENOMIC DNA]</scope>
    <source>
        <strain evidence="7">DSM 45647</strain>
    </source>
</reference>
<feature type="transmembrane region" description="Helical" evidence="5">
    <location>
        <begin position="6"/>
        <end position="27"/>
    </location>
</feature>
<feature type="transmembrane region" description="Helical" evidence="5">
    <location>
        <begin position="232"/>
        <end position="251"/>
    </location>
</feature>
<feature type="transmembrane region" description="Helical" evidence="5">
    <location>
        <begin position="263"/>
        <end position="283"/>
    </location>
</feature>
<feature type="transmembrane region" description="Helical" evidence="5">
    <location>
        <begin position="202"/>
        <end position="220"/>
    </location>
</feature>
<keyword evidence="3 5" id="KW-1133">Transmembrane helix</keyword>
<dbReference type="AlphaFoldDB" id="A0A1C5K9Y3"/>
<feature type="transmembrane region" description="Helical" evidence="5">
    <location>
        <begin position="69"/>
        <end position="92"/>
    </location>
</feature>
<dbReference type="Gene3D" id="1.20.1530.20">
    <property type="match status" value="1"/>
</dbReference>
<evidence type="ECO:0000256" key="1">
    <source>
        <dbReference type="ARBA" id="ARBA00004141"/>
    </source>
</evidence>
<keyword evidence="7" id="KW-1185">Reference proteome</keyword>
<feature type="transmembrane region" description="Helical" evidence="5">
    <location>
        <begin position="171"/>
        <end position="190"/>
    </location>
</feature>
<feature type="transmembrane region" description="Helical" evidence="5">
    <location>
        <begin position="39"/>
        <end position="63"/>
    </location>
</feature>
<dbReference type="InterPro" id="IPR004710">
    <property type="entry name" value="Bilac:Na_transpt"/>
</dbReference>
<protein>
    <submittedName>
        <fullName evidence="6">Bile acid:Na+ symporter, BASS family</fullName>
    </submittedName>
</protein>
<comment type="subcellular location">
    <subcellularLocation>
        <location evidence="1">Membrane</location>
        <topology evidence="1">Multi-pass membrane protein</topology>
    </subcellularLocation>
</comment>
<dbReference type="PANTHER" id="PTHR10361">
    <property type="entry name" value="SODIUM-BILE ACID COTRANSPORTER"/>
    <property type="match status" value="1"/>
</dbReference>
<evidence type="ECO:0000256" key="4">
    <source>
        <dbReference type="ARBA" id="ARBA00023136"/>
    </source>
</evidence>
<dbReference type="RefSeq" id="WP_245716629.1">
    <property type="nucleotide sequence ID" value="NZ_FMDM01000030.1"/>
</dbReference>
<name>A0A1C5K9Y3_9ACTN</name>
<feature type="transmembrane region" description="Helical" evidence="5">
    <location>
        <begin position="140"/>
        <end position="159"/>
    </location>
</feature>